<dbReference type="Proteomes" id="UP001382935">
    <property type="component" value="Chromosome"/>
</dbReference>
<gene>
    <name evidence="2" type="ORF">V6R86_12135</name>
</gene>
<protein>
    <submittedName>
        <fullName evidence="2">Uncharacterized protein</fullName>
    </submittedName>
</protein>
<reference evidence="2 3" key="1">
    <citation type="submission" date="2024-02" db="EMBL/GenBank/DDBJ databases">
        <title>Full genome sequence of Sphingomonas kaistensis.</title>
        <authorList>
            <person name="Poletto B.L."/>
            <person name="Silva G."/>
            <person name="Galante D."/>
            <person name="Campos K.R."/>
            <person name="Santos M.B.N."/>
            <person name="Sacchi C.T."/>
        </authorList>
    </citation>
    <scope>NUCLEOTIDE SEQUENCE [LARGE SCALE GENOMIC DNA]</scope>
    <source>
        <strain evidence="2 3">MA4R</strain>
    </source>
</reference>
<name>A0ABZ2G2S8_9SPHN</name>
<dbReference type="EMBL" id="CP145607">
    <property type="protein sequence ID" value="WWM71397.1"/>
    <property type="molecule type" value="Genomic_DNA"/>
</dbReference>
<evidence type="ECO:0000313" key="3">
    <source>
        <dbReference type="Proteomes" id="UP001382935"/>
    </source>
</evidence>
<sequence length="52" mass="5703">MESNQRYYARRAAEERTAASRSMTAAAREWHAKLARQFAARAAACEATATAA</sequence>
<keyword evidence="3" id="KW-1185">Reference proteome</keyword>
<dbReference type="RefSeq" id="WP_338504810.1">
    <property type="nucleotide sequence ID" value="NZ_CP145607.1"/>
</dbReference>
<proteinExistence type="predicted"/>
<organism evidence="2 3">
    <name type="scientific">Sphingomonas kaistensis</name>
    <dbReference type="NCBI Taxonomy" id="298708"/>
    <lineage>
        <taxon>Bacteria</taxon>
        <taxon>Pseudomonadati</taxon>
        <taxon>Pseudomonadota</taxon>
        <taxon>Alphaproteobacteria</taxon>
        <taxon>Sphingomonadales</taxon>
        <taxon>Sphingomonadaceae</taxon>
        <taxon>Sphingomonas</taxon>
    </lineage>
</organism>
<evidence type="ECO:0000256" key="1">
    <source>
        <dbReference type="SAM" id="MobiDB-lite"/>
    </source>
</evidence>
<accession>A0ABZ2G2S8</accession>
<evidence type="ECO:0000313" key="2">
    <source>
        <dbReference type="EMBL" id="WWM71397.1"/>
    </source>
</evidence>
<feature type="region of interest" description="Disordered" evidence="1">
    <location>
        <begin position="1"/>
        <end position="21"/>
    </location>
</feature>